<proteinExistence type="predicted"/>
<dbReference type="AlphaFoldDB" id="A0ABD1YDE5"/>
<dbReference type="EMBL" id="JBHFFA010000004">
    <property type="protein sequence ID" value="KAL2628788.1"/>
    <property type="molecule type" value="Genomic_DNA"/>
</dbReference>
<sequence length="112" mass="12893">MELEISVISRGDTNLRHNTTIGIHFSTAGWNAETGAGHRISIRGTEFVLFISVLIQESSTRLYNCCYSYLLQVTSLEFLHLDVKGVWWDFHSWKFSIYLVESRNGVHQGDRK</sequence>
<name>A0ABD1YDE5_9MARC</name>
<protein>
    <submittedName>
        <fullName evidence="1">Uncharacterized protein</fullName>
    </submittedName>
</protein>
<evidence type="ECO:0000313" key="2">
    <source>
        <dbReference type="Proteomes" id="UP001605036"/>
    </source>
</evidence>
<accession>A0ABD1YDE5</accession>
<organism evidence="1 2">
    <name type="scientific">Riccia fluitans</name>
    <dbReference type="NCBI Taxonomy" id="41844"/>
    <lineage>
        <taxon>Eukaryota</taxon>
        <taxon>Viridiplantae</taxon>
        <taxon>Streptophyta</taxon>
        <taxon>Embryophyta</taxon>
        <taxon>Marchantiophyta</taxon>
        <taxon>Marchantiopsida</taxon>
        <taxon>Marchantiidae</taxon>
        <taxon>Marchantiales</taxon>
        <taxon>Ricciaceae</taxon>
        <taxon>Riccia</taxon>
    </lineage>
</organism>
<gene>
    <name evidence="1" type="ORF">R1flu_013474</name>
</gene>
<reference evidence="1 2" key="1">
    <citation type="submission" date="2024-09" db="EMBL/GenBank/DDBJ databases">
        <title>Chromosome-scale assembly of Riccia fluitans.</title>
        <authorList>
            <person name="Paukszto L."/>
            <person name="Sawicki J."/>
            <person name="Karawczyk K."/>
            <person name="Piernik-Szablinska J."/>
            <person name="Szczecinska M."/>
            <person name="Mazdziarz M."/>
        </authorList>
    </citation>
    <scope>NUCLEOTIDE SEQUENCE [LARGE SCALE GENOMIC DNA]</scope>
    <source>
        <strain evidence="1">Rf_01</strain>
        <tissue evidence="1">Aerial parts of the thallus</tissue>
    </source>
</reference>
<keyword evidence="2" id="KW-1185">Reference proteome</keyword>
<dbReference type="Proteomes" id="UP001605036">
    <property type="component" value="Unassembled WGS sequence"/>
</dbReference>
<comment type="caution">
    <text evidence="1">The sequence shown here is derived from an EMBL/GenBank/DDBJ whole genome shotgun (WGS) entry which is preliminary data.</text>
</comment>
<evidence type="ECO:0000313" key="1">
    <source>
        <dbReference type="EMBL" id="KAL2628788.1"/>
    </source>
</evidence>